<feature type="transmembrane region" description="Helical" evidence="2">
    <location>
        <begin position="124"/>
        <end position="141"/>
    </location>
</feature>
<evidence type="ECO:0000313" key="4">
    <source>
        <dbReference type="Proteomes" id="UP001497525"/>
    </source>
</evidence>
<comment type="caution">
    <text evidence="3">The sequence shown here is derived from an EMBL/GenBank/DDBJ whole genome shotgun (WGS) entry which is preliminary data.</text>
</comment>
<keyword evidence="2" id="KW-0812">Transmembrane</keyword>
<dbReference type="AlphaFoldDB" id="A0AAV2TLG6"/>
<feature type="transmembrane region" description="Helical" evidence="2">
    <location>
        <begin position="184"/>
        <end position="211"/>
    </location>
</feature>
<evidence type="ECO:0000256" key="1">
    <source>
        <dbReference type="SAM" id="MobiDB-lite"/>
    </source>
</evidence>
<feature type="region of interest" description="Disordered" evidence="1">
    <location>
        <begin position="328"/>
        <end position="366"/>
    </location>
</feature>
<sequence length="366" mass="40991">MLEWSYSGINISLPGAGGPECAGYTPWSQRLYEAIFAAGLSFVLIKWSWRRLKSTAPLIVKDYQYSYKQTLLVLHCLVFGVELGFKLASGSLIWVLNPCHIITIIQIILLSCRPCKEVACLFRLHMHLLNGPLLALAFPVLNTRLLPFECAVYFVQHILLLLIPIVILDQSTIYSVEPVDDLSWVVFSVGLQLVYHFIFLLPLALITGINLNNMLCPAVSDPFSGPHYRVIAMLHQTALILVLGKCVACFALTWNGQSLPWSIIPSEPSPVQKFSLSKHAAETALLDTLLDSDRELVTDLSLAASSWCWSDLFRYQTYLYDKAHQPYGTSKDTSSMDESSPPKLASSVARRRSKEDEVVGRDKRQT</sequence>
<dbReference type="Proteomes" id="UP001497525">
    <property type="component" value="Unassembled WGS sequence"/>
</dbReference>
<protein>
    <recommendedName>
        <fullName evidence="5">Transmembrane protein 164</fullName>
    </recommendedName>
</protein>
<evidence type="ECO:0008006" key="5">
    <source>
        <dbReference type="Google" id="ProtNLM"/>
    </source>
</evidence>
<feature type="transmembrane region" description="Helical" evidence="2">
    <location>
        <begin position="231"/>
        <end position="254"/>
    </location>
</feature>
<feature type="compositionally biased region" description="Polar residues" evidence="1">
    <location>
        <begin position="328"/>
        <end position="338"/>
    </location>
</feature>
<feature type="transmembrane region" description="Helical" evidence="2">
    <location>
        <begin position="153"/>
        <end position="172"/>
    </location>
</feature>
<proteinExistence type="predicted"/>
<dbReference type="PANTHER" id="PTHR20948:SF2">
    <property type="entry name" value="TRANSMEMBRANE PROTEIN 164"/>
    <property type="match status" value="1"/>
</dbReference>
<reference evidence="3" key="1">
    <citation type="submission" date="2024-06" db="EMBL/GenBank/DDBJ databases">
        <authorList>
            <person name="Liu X."/>
            <person name="Lenzi L."/>
            <person name="Haldenby T S."/>
            <person name="Uol C."/>
        </authorList>
    </citation>
    <scope>NUCLEOTIDE SEQUENCE</scope>
</reference>
<dbReference type="EMBL" id="CAXLJL010000379">
    <property type="protein sequence ID" value="CAL5137296.1"/>
    <property type="molecule type" value="Genomic_DNA"/>
</dbReference>
<feature type="transmembrane region" description="Helical" evidence="2">
    <location>
        <begin position="94"/>
        <end position="112"/>
    </location>
</feature>
<keyword evidence="2" id="KW-0472">Membrane</keyword>
<dbReference type="PANTHER" id="PTHR20948">
    <property type="entry name" value="TRANSMEMBRANE PROTEIN 164"/>
    <property type="match status" value="1"/>
</dbReference>
<dbReference type="InterPro" id="IPR026508">
    <property type="entry name" value="TMEM164"/>
</dbReference>
<feature type="compositionally biased region" description="Basic and acidic residues" evidence="1">
    <location>
        <begin position="353"/>
        <end position="366"/>
    </location>
</feature>
<evidence type="ECO:0000256" key="2">
    <source>
        <dbReference type="SAM" id="Phobius"/>
    </source>
</evidence>
<accession>A0AAV2TLG6</accession>
<gene>
    <name evidence="3" type="ORF">CDAUBV1_LOCUS11623</name>
</gene>
<organism evidence="3 4">
    <name type="scientific">Calicophoron daubneyi</name>
    <name type="common">Rumen fluke</name>
    <name type="synonym">Paramphistomum daubneyi</name>
    <dbReference type="NCBI Taxonomy" id="300641"/>
    <lineage>
        <taxon>Eukaryota</taxon>
        <taxon>Metazoa</taxon>
        <taxon>Spiralia</taxon>
        <taxon>Lophotrochozoa</taxon>
        <taxon>Platyhelminthes</taxon>
        <taxon>Trematoda</taxon>
        <taxon>Digenea</taxon>
        <taxon>Plagiorchiida</taxon>
        <taxon>Pronocephalata</taxon>
        <taxon>Paramphistomoidea</taxon>
        <taxon>Paramphistomidae</taxon>
        <taxon>Calicophoron</taxon>
    </lineage>
</organism>
<name>A0AAV2TLG6_CALDB</name>
<dbReference type="Pfam" id="PF14808">
    <property type="entry name" value="TMEM164"/>
    <property type="match status" value="1"/>
</dbReference>
<keyword evidence="2" id="KW-1133">Transmembrane helix</keyword>
<evidence type="ECO:0000313" key="3">
    <source>
        <dbReference type="EMBL" id="CAL5137296.1"/>
    </source>
</evidence>